<keyword evidence="2" id="KW-0342">GTP-binding</keyword>
<dbReference type="Gene3D" id="3.40.50.300">
    <property type="entry name" value="P-loop containing nucleotide triphosphate hydrolases"/>
    <property type="match status" value="1"/>
</dbReference>
<dbReference type="GO" id="GO:0005525">
    <property type="term" value="F:GTP binding"/>
    <property type="evidence" value="ECO:0007669"/>
    <property type="project" value="UniProtKB-KW"/>
</dbReference>
<dbReference type="Pfam" id="PF00071">
    <property type="entry name" value="Ras"/>
    <property type="match status" value="1"/>
</dbReference>
<dbReference type="SMART" id="SM00174">
    <property type="entry name" value="RHO"/>
    <property type="match status" value="1"/>
</dbReference>
<keyword evidence="4" id="KW-1185">Reference proteome</keyword>
<keyword evidence="1" id="KW-0547">Nucleotide-binding</keyword>
<organism evidence="3 4">
    <name type="scientific">Trichonephila inaurata madagascariensis</name>
    <dbReference type="NCBI Taxonomy" id="2747483"/>
    <lineage>
        <taxon>Eukaryota</taxon>
        <taxon>Metazoa</taxon>
        <taxon>Ecdysozoa</taxon>
        <taxon>Arthropoda</taxon>
        <taxon>Chelicerata</taxon>
        <taxon>Arachnida</taxon>
        <taxon>Araneae</taxon>
        <taxon>Araneomorphae</taxon>
        <taxon>Entelegynae</taxon>
        <taxon>Araneoidea</taxon>
        <taxon>Nephilidae</taxon>
        <taxon>Trichonephila</taxon>
        <taxon>Trichonephila inaurata</taxon>
    </lineage>
</organism>
<dbReference type="OrthoDB" id="26525at2759"/>
<name>A0A8X6Y949_9ARAC</name>
<protein>
    <submittedName>
        <fullName evidence="3">Uncharacterized protein</fullName>
    </submittedName>
</protein>
<proteinExistence type="predicted"/>
<dbReference type="GO" id="GO:0035099">
    <property type="term" value="P:hemocyte migration"/>
    <property type="evidence" value="ECO:0007669"/>
    <property type="project" value="UniProtKB-ARBA"/>
</dbReference>
<dbReference type="InterPro" id="IPR003578">
    <property type="entry name" value="Small_GTPase_Rho"/>
</dbReference>
<evidence type="ECO:0000313" key="3">
    <source>
        <dbReference type="EMBL" id="GFY66615.1"/>
    </source>
</evidence>
<dbReference type="EMBL" id="BMAV01016139">
    <property type="protein sequence ID" value="GFY66615.1"/>
    <property type="molecule type" value="Genomic_DNA"/>
</dbReference>
<dbReference type="GO" id="GO:0035006">
    <property type="term" value="P:melanization defense response"/>
    <property type="evidence" value="ECO:0007669"/>
    <property type="project" value="UniProtKB-ARBA"/>
</dbReference>
<dbReference type="GO" id="GO:0022412">
    <property type="term" value="P:cellular process involved in reproduction in multicellular organism"/>
    <property type="evidence" value="ECO:0007669"/>
    <property type="project" value="UniProtKB-ARBA"/>
</dbReference>
<evidence type="ECO:0000256" key="1">
    <source>
        <dbReference type="ARBA" id="ARBA00022741"/>
    </source>
</evidence>
<dbReference type="GO" id="GO:0001667">
    <property type="term" value="P:ameboidal-type cell migration"/>
    <property type="evidence" value="ECO:0007669"/>
    <property type="project" value="UniProtKB-ARBA"/>
</dbReference>
<comment type="caution">
    <text evidence="3">The sequence shown here is derived from an EMBL/GenBank/DDBJ whole genome shotgun (WGS) entry which is preliminary data.</text>
</comment>
<dbReference type="InterPro" id="IPR027417">
    <property type="entry name" value="P-loop_NTPase"/>
</dbReference>
<dbReference type="InterPro" id="IPR001806">
    <property type="entry name" value="Small_GTPase"/>
</dbReference>
<dbReference type="GO" id="GO:0003924">
    <property type="term" value="F:GTPase activity"/>
    <property type="evidence" value="ECO:0007669"/>
    <property type="project" value="InterPro"/>
</dbReference>
<reference evidence="3" key="1">
    <citation type="submission" date="2020-08" db="EMBL/GenBank/DDBJ databases">
        <title>Multicomponent nature underlies the extraordinary mechanical properties of spider dragline silk.</title>
        <authorList>
            <person name="Kono N."/>
            <person name="Nakamura H."/>
            <person name="Mori M."/>
            <person name="Yoshida Y."/>
            <person name="Ohtoshi R."/>
            <person name="Malay A.D."/>
            <person name="Moran D.A.P."/>
            <person name="Tomita M."/>
            <person name="Numata K."/>
            <person name="Arakawa K."/>
        </authorList>
    </citation>
    <scope>NUCLEOTIDE SEQUENCE</scope>
</reference>
<dbReference type="Proteomes" id="UP000886998">
    <property type="component" value="Unassembled WGS sequence"/>
</dbReference>
<gene>
    <name evidence="3" type="ORF">TNIN_89321</name>
</gene>
<dbReference type="GO" id="GO:0003006">
    <property type="term" value="P:developmental process involved in reproduction"/>
    <property type="evidence" value="ECO:0007669"/>
    <property type="project" value="UniProtKB-ARBA"/>
</dbReference>
<dbReference type="SUPFAM" id="SSF52540">
    <property type="entry name" value="P-loop containing nucleoside triphosphate hydrolases"/>
    <property type="match status" value="1"/>
</dbReference>
<dbReference type="GO" id="GO:0007264">
    <property type="term" value="P:small GTPase-mediated signal transduction"/>
    <property type="evidence" value="ECO:0007669"/>
    <property type="project" value="InterPro"/>
</dbReference>
<dbReference type="AlphaFoldDB" id="A0A8X6Y949"/>
<evidence type="ECO:0000256" key="2">
    <source>
        <dbReference type="ARBA" id="ARBA00023134"/>
    </source>
</evidence>
<sequence>MPASDSEFNINVRAHAYPGSVGVFLCFAIDDRQSFLDIPKWFEEAKKYAPNAKFFVIGCKMDTRESDGPVCWEEGKAMSRVVRAVKYYECSTVIFRLFLQSAE</sequence>
<dbReference type="PANTHER" id="PTHR24072">
    <property type="entry name" value="RHO FAMILY GTPASE"/>
    <property type="match status" value="1"/>
</dbReference>
<accession>A0A8X6Y949</accession>
<evidence type="ECO:0000313" key="4">
    <source>
        <dbReference type="Proteomes" id="UP000886998"/>
    </source>
</evidence>